<dbReference type="PANTHER" id="PTHR42703">
    <property type="entry name" value="NADH DEHYDROGENASE"/>
    <property type="match status" value="1"/>
</dbReference>
<feature type="transmembrane region" description="Helical" evidence="9">
    <location>
        <begin position="278"/>
        <end position="297"/>
    </location>
</feature>
<reference evidence="11 12" key="1">
    <citation type="submission" date="2023-09" db="EMBL/GenBank/DDBJ databases">
        <title>Xinfangfangia sedmenti sp. nov., isolated the sedment.</title>
        <authorList>
            <person name="Xu L."/>
        </authorList>
    </citation>
    <scope>NUCLEOTIDE SEQUENCE [LARGE SCALE GENOMIC DNA]</scope>
    <source>
        <strain evidence="11 12">LG-4</strain>
    </source>
</reference>
<dbReference type="RefSeq" id="WP_310457516.1">
    <property type="nucleotide sequence ID" value="NZ_JAVKPH010000012.1"/>
</dbReference>
<keyword evidence="7 9" id="KW-0472">Membrane</keyword>
<comment type="function">
    <text evidence="1">NDH-1 shuttles electrons from NADH, via FMN and iron-sulfur (Fe-S) centers, to quinones in the respiratory chain. The immediate electron acceptor for the enzyme in this species is believed to be ubiquinone. Couples the redox reaction to proton translocation (for every two electrons transferred, four hydrogen ions are translocated across the cytoplasmic membrane), and thus conserves the redox energy in a proton gradient.</text>
</comment>
<feature type="transmembrane region" description="Helical" evidence="9">
    <location>
        <begin position="304"/>
        <end position="325"/>
    </location>
</feature>
<comment type="similarity">
    <text evidence="3">Belongs to the CPA3 antiporters (TC 2.A.63) subunit D family.</text>
</comment>
<feature type="transmembrane region" description="Helical" evidence="9">
    <location>
        <begin position="331"/>
        <end position="353"/>
    </location>
</feature>
<feature type="transmembrane region" description="Helical" evidence="9">
    <location>
        <begin position="6"/>
        <end position="23"/>
    </location>
</feature>
<dbReference type="InterPro" id="IPR050586">
    <property type="entry name" value="CPA3_Na-H_Antiporter_D"/>
</dbReference>
<feature type="transmembrane region" description="Helical" evidence="9">
    <location>
        <begin position="162"/>
        <end position="184"/>
    </location>
</feature>
<dbReference type="PANTHER" id="PTHR42703:SF1">
    <property type="entry name" value="NA(+)_H(+) ANTIPORTER SUBUNIT D1"/>
    <property type="match status" value="1"/>
</dbReference>
<feature type="domain" description="NADH:quinone oxidoreductase/Mrp antiporter transmembrane" evidence="10">
    <location>
        <begin position="128"/>
        <end position="421"/>
    </location>
</feature>
<keyword evidence="12" id="KW-1185">Reference proteome</keyword>
<proteinExistence type="inferred from homology"/>
<feature type="transmembrane region" description="Helical" evidence="9">
    <location>
        <begin position="35"/>
        <end position="57"/>
    </location>
</feature>
<feature type="transmembrane region" description="Helical" evidence="9">
    <location>
        <begin position="411"/>
        <end position="437"/>
    </location>
</feature>
<evidence type="ECO:0000259" key="10">
    <source>
        <dbReference type="Pfam" id="PF00361"/>
    </source>
</evidence>
<evidence type="ECO:0000256" key="6">
    <source>
        <dbReference type="ARBA" id="ARBA00022989"/>
    </source>
</evidence>
<evidence type="ECO:0000256" key="3">
    <source>
        <dbReference type="ARBA" id="ARBA00005346"/>
    </source>
</evidence>
<dbReference type="NCBIfam" id="NF009309">
    <property type="entry name" value="PRK12666.1"/>
    <property type="match status" value="1"/>
</dbReference>
<comment type="subcellular location">
    <subcellularLocation>
        <location evidence="2">Cell membrane</location>
        <topology evidence="2">Multi-pass membrane protein</topology>
    </subcellularLocation>
    <subcellularLocation>
        <location evidence="8">Membrane</location>
        <topology evidence="8">Multi-pass membrane protein</topology>
    </subcellularLocation>
</comment>
<accession>A0ABU1F8T2</accession>
<dbReference type="EMBL" id="JAVKPH010000012">
    <property type="protein sequence ID" value="MDR5653275.1"/>
    <property type="molecule type" value="Genomic_DNA"/>
</dbReference>
<comment type="caution">
    <text evidence="11">The sequence shown here is derived from an EMBL/GenBank/DDBJ whole genome shotgun (WGS) entry which is preliminary data.</text>
</comment>
<evidence type="ECO:0000256" key="8">
    <source>
        <dbReference type="RuleBase" id="RU000320"/>
    </source>
</evidence>
<evidence type="ECO:0000256" key="5">
    <source>
        <dbReference type="ARBA" id="ARBA00022692"/>
    </source>
</evidence>
<feature type="transmembrane region" description="Helical" evidence="9">
    <location>
        <begin position="204"/>
        <end position="224"/>
    </location>
</feature>
<evidence type="ECO:0000256" key="9">
    <source>
        <dbReference type="SAM" id="Phobius"/>
    </source>
</evidence>
<protein>
    <submittedName>
        <fullName evidence="11">Monovalent cation/H+ antiporter subunit D</fullName>
    </submittedName>
</protein>
<evidence type="ECO:0000256" key="1">
    <source>
        <dbReference type="ARBA" id="ARBA00002378"/>
    </source>
</evidence>
<feature type="transmembrane region" description="Helical" evidence="9">
    <location>
        <begin position="373"/>
        <end position="391"/>
    </location>
</feature>
<sequence length="508" mass="53404">MSHWIIAPVVLPAVLGPLIVLLMRNDLTLQRVFSLAGTLALLAISVALLAAASSAGPEVYLLGNWPAPFGIVLVLDRLSALLVLLTAMLAVAVLLYVIGTGWDARGRHFHALFQFQLMGICGAFLTGDAFNLFVFFEVLLIASYGLMIHAGGGARLRAGVQYIAYNLAGSTLFLFALATVYSVTGTLNMADLSVKIAALPEGDAALIRVAGVLFLIVFAVKGALVPMQFWLPNTYALAPGPVAALFAVMTKVGAYAILRFFTLMFGPDVPATGTFYAEILYPAALLTLVVGMVGILGAKGLARLVAFAAIGSMGTLFLGMAPFSPQTTAAVLYYLVHSTLATAALFLIADMVLERRGTDTLAAPRPPIPQNGLIAALFFAGAIAIAGLPPLSGFVGKLLILDALRNTGPYVLAWSAILITSLIAVAGLARAGSLLFWKAYESPPEPVPHDIPPPARALPFVAVGLLLAGLVAMTVLAGPIMGWMEETAAQVHDPRPWIDAHALPQEEE</sequence>
<dbReference type="Proteomes" id="UP001247754">
    <property type="component" value="Unassembled WGS sequence"/>
</dbReference>
<gene>
    <name evidence="11" type="ORF">RGD00_11715</name>
</gene>
<dbReference type="PRINTS" id="PR01437">
    <property type="entry name" value="NUOXDRDTASE4"/>
</dbReference>
<dbReference type="InterPro" id="IPR001750">
    <property type="entry name" value="ND/Mrp_TM"/>
</dbReference>
<evidence type="ECO:0000313" key="11">
    <source>
        <dbReference type="EMBL" id="MDR5653275.1"/>
    </source>
</evidence>
<keyword evidence="4" id="KW-1003">Cell membrane</keyword>
<evidence type="ECO:0000256" key="4">
    <source>
        <dbReference type="ARBA" id="ARBA00022475"/>
    </source>
</evidence>
<keyword evidence="5 8" id="KW-0812">Transmembrane</keyword>
<evidence type="ECO:0000256" key="2">
    <source>
        <dbReference type="ARBA" id="ARBA00004651"/>
    </source>
</evidence>
<feature type="transmembrane region" description="Helical" evidence="9">
    <location>
        <begin position="77"/>
        <end position="97"/>
    </location>
</feature>
<organism evidence="11 12">
    <name type="scientific">Ruixingdingia sedimenti</name>
    <dbReference type="NCBI Taxonomy" id="3073604"/>
    <lineage>
        <taxon>Bacteria</taxon>
        <taxon>Pseudomonadati</taxon>
        <taxon>Pseudomonadota</taxon>
        <taxon>Alphaproteobacteria</taxon>
        <taxon>Rhodobacterales</taxon>
        <taxon>Paracoccaceae</taxon>
        <taxon>Ruixingdingia</taxon>
    </lineage>
</organism>
<keyword evidence="6 9" id="KW-1133">Transmembrane helix</keyword>
<dbReference type="InterPro" id="IPR003918">
    <property type="entry name" value="NADH_UbQ_OxRdtase"/>
</dbReference>
<name>A0ABU1F8T2_9RHOB</name>
<feature type="transmembrane region" description="Helical" evidence="9">
    <location>
        <begin position="236"/>
        <end position="258"/>
    </location>
</feature>
<dbReference type="Pfam" id="PF00361">
    <property type="entry name" value="Proton_antipo_M"/>
    <property type="match status" value="1"/>
</dbReference>
<evidence type="ECO:0000256" key="7">
    <source>
        <dbReference type="ARBA" id="ARBA00023136"/>
    </source>
</evidence>
<feature type="transmembrane region" description="Helical" evidence="9">
    <location>
        <begin position="457"/>
        <end position="477"/>
    </location>
</feature>
<evidence type="ECO:0000313" key="12">
    <source>
        <dbReference type="Proteomes" id="UP001247754"/>
    </source>
</evidence>